<dbReference type="GO" id="GO:0070402">
    <property type="term" value="F:NADPH binding"/>
    <property type="evidence" value="ECO:0007669"/>
    <property type="project" value="TreeGrafter"/>
</dbReference>
<comment type="subunit">
    <text evidence="1">Homotetramer.</text>
</comment>
<keyword evidence="1" id="KW-0521">NADP</keyword>
<keyword evidence="1" id="KW-0285">Flavoprotein</keyword>
<dbReference type="PANTHER" id="PTHR34934:SF1">
    <property type="entry name" value="FLAVIN-DEPENDENT THYMIDYLATE SYNTHASE"/>
    <property type="match status" value="1"/>
</dbReference>
<dbReference type="GO" id="GO:0050797">
    <property type="term" value="F:thymidylate synthase (FAD) activity"/>
    <property type="evidence" value="ECO:0007669"/>
    <property type="project" value="UniProtKB-UniRule"/>
</dbReference>
<dbReference type="GO" id="GO:0032259">
    <property type="term" value="P:methylation"/>
    <property type="evidence" value="ECO:0007669"/>
    <property type="project" value="UniProtKB-KW"/>
</dbReference>
<dbReference type="KEGG" id="fso:Fsol_00662"/>
<dbReference type="EC" id="2.1.1.148" evidence="1"/>
<evidence type="ECO:0000313" key="3">
    <source>
        <dbReference type="Proteomes" id="UP000244519"/>
    </source>
</evidence>
<dbReference type="Pfam" id="PF02511">
    <property type="entry name" value="Thy1"/>
    <property type="match status" value="1"/>
</dbReference>
<dbReference type="RefSeq" id="WP_108673451.1">
    <property type="nucleotide sequence ID" value="NZ_CP025989.1"/>
</dbReference>
<dbReference type="Gene3D" id="3.30.1360.170">
    <property type="match status" value="1"/>
</dbReference>
<comment type="similarity">
    <text evidence="1">Belongs to the thymidylate synthase ThyX family.</text>
</comment>
<dbReference type="HAMAP" id="MF_01408">
    <property type="entry name" value="ThyX"/>
    <property type="match status" value="1"/>
</dbReference>
<feature type="binding site" evidence="1">
    <location>
        <position position="199"/>
    </location>
    <ligand>
        <name>dUMP</name>
        <dbReference type="ChEBI" id="CHEBI:246422"/>
        <note>ligand shared between dimeric partners</note>
    </ligand>
</feature>
<evidence type="ECO:0000256" key="1">
    <source>
        <dbReference type="HAMAP-Rule" id="MF_01408"/>
    </source>
</evidence>
<comment type="function">
    <text evidence="1">Catalyzes the reductive methylation of 2'-deoxyuridine-5'-monophosphate (dUMP) to 2'-deoxythymidine-5'-monophosphate (dTMP) while utilizing 5,10-methylenetetrahydrofolate (mTHF) as the methyl donor, and NADPH and FADH(2) as the reductant.</text>
</comment>
<feature type="binding site" evidence="1">
    <location>
        <begin position="89"/>
        <end position="92"/>
    </location>
    <ligand>
        <name>dUMP</name>
        <dbReference type="ChEBI" id="CHEBI:246422"/>
        <note>ligand shared between dimeric partners</note>
    </ligand>
</feature>
<keyword evidence="1" id="KW-0808">Transferase</keyword>
<keyword evidence="1" id="KW-0545">Nucleotide biosynthesis</keyword>
<keyword evidence="1" id="KW-0489">Methyltransferase</keyword>
<keyword evidence="1" id="KW-0274">FAD</keyword>
<feature type="binding site" description="in other chain" evidence="1">
    <location>
        <position position="172"/>
    </location>
    <ligand>
        <name>dUMP</name>
        <dbReference type="ChEBI" id="CHEBI:246422"/>
        <note>ligand shared between dimeric partners</note>
    </ligand>
</feature>
<dbReference type="OrthoDB" id="9774464at2"/>
<dbReference type="PANTHER" id="PTHR34934">
    <property type="entry name" value="FLAVIN-DEPENDENT THYMIDYLATE SYNTHASE"/>
    <property type="match status" value="1"/>
</dbReference>
<proteinExistence type="inferred from homology"/>
<dbReference type="CDD" id="cd20175">
    <property type="entry name" value="ThyX"/>
    <property type="match status" value="1"/>
</dbReference>
<reference evidence="2 3" key="1">
    <citation type="journal article" date="2018" name="Genome Biol. Evol.">
        <title>The Genome Sequence of "Candidatus Fokinia solitaria": Insights on Reductive Evolution in Rickettsiales.</title>
        <authorList>
            <person name="Floriano A.M."/>
            <person name="Castelli M."/>
            <person name="Krenek S."/>
            <person name="Berendonk T.U."/>
            <person name="Bazzocchi C."/>
            <person name="Petroni G."/>
            <person name="Sassera D."/>
        </authorList>
    </citation>
    <scope>NUCLEOTIDE SEQUENCE [LARGE SCALE GENOMIC DNA]</scope>
    <source>
        <strain evidence="2">Rio ETE_ALG 3VII</strain>
    </source>
</reference>
<dbReference type="NCBIfam" id="TIGR02170">
    <property type="entry name" value="thyX"/>
    <property type="match status" value="1"/>
</dbReference>
<dbReference type="UniPathway" id="UPA00575"/>
<feature type="binding site" evidence="1">
    <location>
        <position position="194"/>
    </location>
    <ligand>
        <name>FAD</name>
        <dbReference type="ChEBI" id="CHEBI:57692"/>
        <note>ligand shared between neighboring subunits</note>
    </ligand>
</feature>
<name>A0A2U8BT41_9RICK</name>
<dbReference type="PROSITE" id="PS51331">
    <property type="entry name" value="THYX"/>
    <property type="match status" value="1"/>
</dbReference>
<dbReference type="SUPFAM" id="SSF69796">
    <property type="entry name" value="Thymidylate synthase-complementing protein Thy1"/>
    <property type="match status" value="1"/>
</dbReference>
<sequence>MKHSAVNALDEVLGQRFDVLDKGFIRVIDYMGDDSAVVQAARVSYGKGTKKVLEDRGLIRYLMRNRHTTPFEMCEIKLHIKLPIFIARQWMRHRTGSFNEYSARYSILDSDMYTPDDSTPCLQSSSNKQGRDTTVDTTLGKQISSSIQKNNETAYLLYEELLANGVAKEIARIVLPLNCYTQFYWKVNLNNLMHFIKLRLDRHAQYEIRQYAKILYDILKIWVPTSLEAFNDYLLNGMYLSEKVMTILKRKIKGENIQYEDSGLSKQEWAIIEDCFI</sequence>
<feature type="active site" description="Involved in ionization of N3 of dUMP, leading to its activation" evidence="1">
    <location>
        <position position="199"/>
    </location>
</feature>
<dbReference type="Proteomes" id="UP000244519">
    <property type="component" value="Chromosome"/>
</dbReference>
<dbReference type="GO" id="GO:0006235">
    <property type="term" value="P:dTTP biosynthetic process"/>
    <property type="evidence" value="ECO:0007669"/>
    <property type="project" value="UniProtKB-UniRule"/>
</dbReference>
<feature type="binding site" evidence="1">
    <location>
        <position position="100"/>
    </location>
    <ligand>
        <name>FAD</name>
        <dbReference type="ChEBI" id="CHEBI:57692"/>
        <note>ligand shared between neighboring subunits</note>
    </ligand>
</feature>
<dbReference type="GO" id="GO:0050660">
    <property type="term" value="F:flavin adenine dinucleotide binding"/>
    <property type="evidence" value="ECO:0007669"/>
    <property type="project" value="UniProtKB-UniRule"/>
</dbReference>
<dbReference type="GO" id="GO:0006231">
    <property type="term" value="P:dTMP biosynthetic process"/>
    <property type="evidence" value="ECO:0007669"/>
    <property type="project" value="UniProtKB-UniRule"/>
</dbReference>
<feature type="binding site" evidence="1">
    <location>
        <position position="69"/>
    </location>
    <ligand>
        <name>FAD</name>
        <dbReference type="ChEBI" id="CHEBI:57692"/>
        <note>ligand shared between neighboring subunits</note>
    </ligand>
</feature>
<gene>
    <name evidence="1" type="primary">thyX</name>
    <name evidence="2" type="ORF">Fsol_00662</name>
</gene>
<dbReference type="InterPro" id="IPR003669">
    <property type="entry name" value="Thymidylate_synthase_ThyX"/>
</dbReference>
<protein>
    <recommendedName>
        <fullName evidence="1">Flavin-dependent thymidylate synthase</fullName>
        <shortName evidence="1">FDTS</shortName>
        <ecNumber evidence="1">2.1.1.148</ecNumber>
    </recommendedName>
    <alternativeName>
        <fullName evidence="1">FAD-dependent thymidylate synthase</fullName>
    </alternativeName>
    <alternativeName>
        <fullName evidence="1">Thymidylate synthase ThyX</fullName>
        <shortName evidence="1">TS</shortName>
        <shortName evidence="1">TSase</shortName>
    </alternativeName>
</protein>
<dbReference type="EMBL" id="CP025989">
    <property type="protein sequence ID" value="AWD33440.1"/>
    <property type="molecule type" value="Genomic_DNA"/>
</dbReference>
<feature type="binding site" evidence="1">
    <location>
        <begin position="92"/>
        <end position="94"/>
    </location>
    <ligand>
        <name>FAD</name>
        <dbReference type="ChEBI" id="CHEBI:57692"/>
        <note>ligand shared between neighboring subunits</note>
    </ligand>
</feature>
<accession>A0A2U8BT41</accession>
<dbReference type="GO" id="GO:0004799">
    <property type="term" value="F:thymidylate synthase activity"/>
    <property type="evidence" value="ECO:0007669"/>
    <property type="project" value="TreeGrafter"/>
</dbReference>
<comment type="pathway">
    <text evidence="1">Pyrimidine metabolism; dTTP biosynthesis.</text>
</comment>
<comment type="catalytic activity">
    <reaction evidence="1">
        <text>dUMP + (6R)-5,10-methylene-5,6,7,8-tetrahydrofolate + NADPH + H(+) = dTMP + (6S)-5,6,7,8-tetrahydrofolate + NADP(+)</text>
        <dbReference type="Rhea" id="RHEA:29043"/>
        <dbReference type="ChEBI" id="CHEBI:15378"/>
        <dbReference type="ChEBI" id="CHEBI:15636"/>
        <dbReference type="ChEBI" id="CHEBI:57453"/>
        <dbReference type="ChEBI" id="CHEBI:57783"/>
        <dbReference type="ChEBI" id="CHEBI:58349"/>
        <dbReference type="ChEBI" id="CHEBI:63528"/>
        <dbReference type="ChEBI" id="CHEBI:246422"/>
        <dbReference type="EC" id="2.1.1.148"/>
    </reaction>
</comment>
<evidence type="ECO:0000313" key="2">
    <source>
        <dbReference type="EMBL" id="AWD33440.1"/>
    </source>
</evidence>
<feature type="binding site" description="in other chain" evidence="1">
    <location>
        <begin position="100"/>
        <end position="104"/>
    </location>
    <ligand>
        <name>dUMP</name>
        <dbReference type="ChEBI" id="CHEBI:246422"/>
        <note>ligand shared between dimeric partners</note>
    </ligand>
</feature>
<organism evidence="2 3">
    <name type="scientific">Candidatus Fokinia solitaria</name>
    <dbReference type="NCBI Taxonomy" id="1802984"/>
    <lineage>
        <taxon>Bacteria</taxon>
        <taxon>Pseudomonadati</taxon>
        <taxon>Pseudomonadota</taxon>
        <taxon>Alphaproteobacteria</taxon>
        <taxon>Rickettsiales</taxon>
        <taxon>Candidatus Midichloriaceae</taxon>
        <taxon>Candidatus Fokinia</taxon>
    </lineage>
</organism>
<dbReference type="AlphaFoldDB" id="A0A2U8BT41"/>
<comment type="cofactor">
    <cofactor evidence="1">
        <name>FAD</name>
        <dbReference type="ChEBI" id="CHEBI:57692"/>
    </cofactor>
    <text evidence="1">Binds 4 FAD per tetramer. Each FAD binding site is formed by three monomers.</text>
</comment>
<keyword evidence="3" id="KW-1185">Reference proteome</keyword>
<feature type="binding site" evidence="1">
    <location>
        <begin position="188"/>
        <end position="190"/>
    </location>
    <ligand>
        <name>FAD</name>
        <dbReference type="ChEBI" id="CHEBI:57692"/>
        <note>ligand shared between neighboring subunits</note>
    </ligand>
</feature>
<dbReference type="InterPro" id="IPR036098">
    <property type="entry name" value="Thymidylate_synthase_ThyX_sf"/>
</dbReference>